<evidence type="ECO:0000313" key="2">
    <source>
        <dbReference type="Proteomes" id="UP000308365"/>
    </source>
</evidence>
<evidence type="ECO:0000313" key="1">
    <source>
        <dbReference type="EMBL" id="TKC41464.1"/>
    </source>
</evidence>
<gene>
    <name evidence="1" type="ORF">EI555_014141</name>
</gene>
<protein>
    <submittedName>
        <fullName evidence="1">Uncharacterized protein</fullName>
    </submittedName>
</protein>
<dbReference type="AlphaFoldDB" id="A0A4U1EXH7"/>
<reference evidence="2" key="1">
    <citation type="journal article" date="2019" name="IScience">
        <title>Narwhal Genome Reveals Long-Term Low Genetic Diversity despite Current Large Abundance Size.</title>
        <authorList>
            <person name="Westbury M.V."/>
            <person name="Petersen B."/>
            <person name="Garde E."/>
            <person name="Heide-Jorgensen M.P."/>
            <person name="Lorenzen E.D."/>
        </authorList>
    </citation>
    <scope>NUCLEOTIDE SEQUENCE [LARGE SCALE GENOMIC DNA]</scope>
</reference>
<dbReference type="Proteomes" id="UP000308365">
    <property type="component" value="Unassembled WGS sequence"/>
</dbReference>
<proteinExistence type="predicted"/>
<sequence>MRENCSPGADNISALILTKTPQPFTSSLEEPLSPPLLHKTVRATRRHHEESTPSLHPGCLGCGSSLL</sequence>
<accession>A0A4U1EXH7</accession>
<dbReference type="EMBL" id="RWIC01000637">
    <property type="protein sequence ID" value="TKC41464.1"/>
    <property type="molecule type" value="Genomic_DNA"/>
</dbReference>
<name>A0A4U1EXH7_MONMO</name>
<organism evidence="1 2">
    <name type="scientific">Monodon monoceros</name>
    <name type="common">Narwhal</name>
    <name type="synonym">Ceratodon monodon</name>
    <dbReference type="NCBI Taxonomy" id="40151"/>
    <lineage>
        <taxon>Eukaryota</taxon>
        <taxon>Metazoa</taxon>
        <taxon>Chordata</taxon>
        <taxon>Craniata</taxon>
        <taxon>Vertebrata</taxon>
        <taxon>Euteleostomi</taxon>
        <taxon>Mammalia</taxon>
        <taxon>Eutheria</taxon>
        <taxon>Laurasiatheria</taxon>
        <taxon>Artiodactyla</taxon>
        <taxon>Whippomorpha</taxon>
        <taxon>Cetacea</taxon>
        <taxon>Odontoceti</taxon>
        <taxon>Monodontidae</taxon>
        <taxon>Monodon</taxon>
    </lineage>
</organism>
<comment type="caution">
    <text evidence="1">The sequence shown here is derived from an EMBL/GenBank/DDBJ whole genome shotgun (WGS) entry which is preliminary data.</text>
</comment>